<name>A0A1H8INI1_9EURY</name>
<proteinExistence type="predicted"/>
<keyword evidence="1" id="KW-0472">Membrane</keyword>
<dbReference type="RefSeq" id="WP_092658672.1">
    <property type="nucleotide sequence ID" value="NZ_FOCX01000004.1"/>
</dbReference>
<evidence type="ECO:0000313" key="2">
    <source>
        <dbReference type="EMBL" id="SEN69939.1"/>
    </source>
</evidence>
<accession>A0A1H8INI1</accession>
<feature type="transmembrane region" description="Helical" evidence="1">
    <location>
        <begin position="44"/>
        <end position="63"/>
    </location>
</feature>
<evidence type="ECO:0000313" key="3">
    <source>
        <dbReference type="Proteomes" id="UP000198775"/>
    </source>
</evidence>
<reference evidence="3" key="1">
    <citation type="submission" date="2016-10" db="EMBL/GenBank/DDBJ databases">
        <authorList>
            <person name="Varghese N."/>
            <person name="Submissions S."/>
        </authorList>
    </citation>
    <scope>NUCLEOTIDE SEQUENCE [LARGE SCALE GENOMIC DNA]</scope>
    <source>
        <strain evidence="3">IBRC-M 10043</strain>
    </source>
</reference>
<feature type="transmembrane region" description="Helical" evidence="1">
    <location>
        <begin position="20"/>
        <end position="38"/>
    </location>
</feature>
<keyword evidence="1" id="KW-1133">Transmembrane helix</keyword>
<dbReference type="AlphaFoldDB" id="A0A1H8INI1"/>
<gene>
    <name evidence="2" type="ORF">SAMN05216388_1004216</name>
</gene>
<dbReference type="EMBL" id="FOCX01000004">
    <property type="protein sequence ID" value="SEN69939.1"/>
    <property type="molecule type" value="Genomic_DNA"/>
</dbReference>
<keyword evidence="3" id="KW-1185">Reference proteome</keyword>
<evidence type="ECO:0000256" key="1">
    <source>
        <dbReference type="SAM" id="Phobius"/>
    </source>
</evidence>
<keyword evidence="1" id="KW-0812">Transmembrane</keyword>
<dbReference type="Proteomes" id="UP000198775">
    <property type="component" value="Unassembled WGS sequence"/>
</dbReference>
<organism evidence="2 3">
    <name type="scientific">Halorientalis persicus</name>
    <dbReference type="NCBI Taxonomy" id="1367881"/>
    <lineage>
        <taxon>Archaea</taxon>
        <taxon>Methanobacteriati</taxon>
        <taxon>Methanobacteriota</taxon>
        <taxon>Stenosarchaea group</taxon>
        <taxon>Halobacteria</taxon>
        <taxon>Halobacteriales</taxon>
        <taxon>Haloarculaceae</taxon>
        <taxon>Halorientalis</taxon>
    </lineage>
</organism>
<sequence>MSSYDEESNPSSGISSESFARLLLALLLGSVVVGTAVVAPIEYAVAAIVVSLLVVIVFQLWALSRSVAELNQRIEAIEERSE</sequence>
<protein>
    <submittedName>
        <fullName evidence="2">Uncharacterized protein</fullName>
    </submittedName>
</protein>